<dbReference type="InterPro" id="IPR051540">
    <property type="entry name" value="S-2-haloacid_dehalogenase"/>
</dbReference>
<dbReference type="Pfam" id="PF00702">
    <property type="entry name" value="Hydrolase"/>
    <property type="match status" value="1"/>
</dbReference>
<keyword evidence="2" id="KW-0378">Hydrolase</keyword>
<dbReference type="CDD" id="cd02588">
    <property type="entry name" value="HAD_L2-DEX"/>
    <property type="match status" value="1"/>
</dbReference>
<dbReference type="SFLD" id="SFLDG01135">
    <property type="entry name" value="C1.5.6:_HAD__Beta-PGM__Phospha"/>
    <property type="match status" value="1"/>
</dbReference>
<sequence>MIKAIVFDIYGTLFDIDSVKNKCEKLFPGNGEKIAKAWRQKLIEYIHVRQLVNQYKPFSLVVKDSLEYVLDRNEYDYDSEDVSECVNEYNNLEAFPETEQVLNQLENIDKIVFSNGNEEMVLTVLEHAHIEDKFKHIVALEEIGLYKPDSNSYKYLYEKLDLNKEDILFVSSNKWDIIGAQNFGYKTAWINRYLTEFEHIDVEPDYEYQTLYGLISLIK</sequence>
<dbReference type="PANTHER" id="PTHR43316">
    <property type="entry name" value="HYDROLASE, HALOACID DELAHOGENASE-RELATED"/>
    <property type="match status" value="1"/>
</dbReference>
<dbReference type="NCBIfam" id="TIGR01493">
    <property type="entry name" value="HAD-SF-IA-v2"/>
    <property type="match status" value="1"/>
</dbReference>
<dbReference type="InterPro" id="IPR036412">
    <property type="entry name" value="HAD-like_sf"/>
</dbReference>
<accession>A0ABS6GYP4</accession>
<organism evidence="3 4">
    <name type="scientific">Mammaliicoccus lentus</name>
    <name type="common">Staphylococcus lentus</name>
    <dbReference type="NCBI Taxonomy" id="42858"/>
    <lineage>
        <taxon>Bacteria</taxon>
        <taxon>Bacillati</taxon>
        <taxon>Bacillota</taxon>
        <taxon>Bacilli</taxon>
        <taxon>Bacillales</taxon>
        <taxon>Staphylococcaceae</taxon>
        <taxon>Mammaliicoccus</taxon>
    </lineage>
</organism>
<dbReference type="InterPro" id="IPR023198">
    <property type="entry name" value="PGP-like_dom2"/>
</dbReference>
<comment type="similarity">
    <text evidence="1">Belongs to the HAD-like hydrolase superfamily. S-2-haloalkanoic acid dehalogenase family.</text>
</comment>
<name>A0ABS6GYP4_MAMLE</name>
<protein>
    <submittedName>
        <fullName evidence="3">Haloacid dehalogenase type II</fullName>
    </submittedName>
</protein>
<evidence type="ECO:0000313" key="4">
    <source>
        <dbReference type="Proteomes" id="UP000770161"/>
    </source>
</evidence>
<dbReference type="InterPro" id="IPR006328">
    <property type="entry name" value="2-HAD"/>
</dbReference>
<dbReference type="InterPro" id="IPR023214">
    <property type="entry name" value="HAD_sf"/>
</dbReference>
<evidence type="ECO:0000256" key="2">
    <source>
        <dbReference type="ARBA" id="ARBA00022801"/>
    </source>
</evidence>
<dbReference type="SUPFAM" id="SSF56784">
    <property type="entry name" value="HAD-like"/>
    <property type="match status" value="1"/>
</dbReference>
<gene>
    <name evidence="3" type="ORF">KQ656_11380</name>
</gene>
<dbReference type="SFLD" id="SFLDF00045">
    <property type="entry name" value="2-haloacid_dehalogenase"/>
    <property type="match status" value="1"/>
</dbReference>
<dbReference type="PRINTS" id="PR00413">
    <property type="entry name" value="HADHALOGNASE"/>
</dbReference>
<comment type="caution">
    <text evidence="3">The sequence shown here is derived from an EMBL/GenBank/DDBJ whole genome shotgun (WGS) entry which is preliminary data.</text>
</comment>
<evidence type="ECO:0000313" key="3">
    <source>
        <dbReference type="EMBL" id="MBU6114567.1"/>
    </source>
</evidence>
<dbReference type="InterPro" id="IPR006439">
    <property type="entry name" value="HAD-SF_hydro_IA"/>
</dbReference>
<dbReference type="EMBL" id="JAHLZN010000028">
    <property type="protein sequence ID" value="MBU6114567.1"/>
    <property type="molecule type" value="Genomic_DNA"/>
</dbReference>
<dbReference type="PANTHER" id="PTHR43316:SF3">
    <property type="entry name" value="HALOACID DEHALOGENASE, TYPE II (AFU_ORTHOLOGUE AFUA_2G07750)-RELATED"/>
    <property type="match status" value="1"/>
</dbReference>
<dbReference type="RefSeq" id="WP_194201441.1">
    <property type="nucleotide sequence ID" value="NZ_JADGLT010000254.1"/>
</dbReference>
<reference evidence="3 4" key="1">
    <citation type="submission" date="2021-06" db="EMBL/GenBank/DDBJ databases">
        <title>Staphylococcus lentus K169 genome sequencing.</title>
        <authorList>
            <person name="Sundareshan S."/>
            <person name="Akhila D.S."/>
            <person name="Prachi D."/>
            <person name="Sivakumar R."/>
            <person name="Rajendhran J."/>
            <person name="Isloor S."/>
            <person name="Hegde N.R."/>
        </authorList>
    </citation>
    <scope>NUCLEOTIDE SEQUENCE [LARGE SCALE GENOMIC DNA]</scope>
    <source>
        <strain evidence="3 4">K169</strain>
    </source>
</reference>
<dbReference type="NCBIfam" id="TIGR01428">
    <property type="entry name" value="HAD_type_II"/>
    <property type="match status" value="1"/>
</dbReference>
<dbReference type="Proteomes" id="UP000770161">
    <property type="component" value="Unassembled WGS sequence"/>
</dbReference>
<keyword evidence="4" id="KW-1185">Reference proteome</keyword>
<evidence type="ECO:0000256" key="1">
    <source>
        <dbReference type="ARBA" id="ARBA00008106"/>
    </source>
</evidence>
<dbReference type="Gene3D" id="3.40.50.1000">
    <property type="entry name" value="HAD superfamily/HAD-like"/>
    <property type="match status" value="1"/>
</dbReference>
<dbReference type="NCBIfam" id="TIGR01509">
    <property type="entry name" value="HAD-SF-IA-v3"/>
    <property type="match status" value="1"/>
</dbReference>
<dbReference type="SFLD" id="SFLDG01129">
    <property type="entry name" value="C1.5:_HAD__Beta-PGM__Phosphata"/>
    <property type="match status" value="1"/>
</dbReference>
<dbReference type="SFLD" id="SFLDS00003">
    <property type="entry name" value="Haloacid_Dehalogenase"/>
    <property type="match status" value="1"/>
</dbReference>
<dbReference type="NCBIfam" id="TIGR01549">
    <property type="entry name" value="HAD-SF-IA-v1"/>
    <property type="match status" value="1"/>
</dbReference>
<dbReference type="Gene3D" id="1.10.150.240">
    <property type="entry name" value="Putative phosphatase, domain 2"/>
    <property type="match status" value="1"/>
</dbReference>
<proteinExistence type="inferred from homology"/>